<dbReference type="InParanoid" id="A0A1B6PPE9"/>
<keyword evidence="3" id="KW-1185">Reference proteome</keyword>
<dbReference type="STRING" id="4558.A0A1B6PPE9"/>
<dbReference type="Gramene" id="KXG27549">
    <property type="protein sequence ID" value="KXG27549"/>
    <property type="gene ID" value="SORBI_3005G003100"/>
</dbReference>
<dbReference type="EMBL" id="CM000764">
    <property type="protein sequence ID" value="KXG27549.1"/>
    <property type="molecule type" value="Genomic_DNA"/>
</dbReference>
<dbReference type="PANTHER" id="PTHR37258">
    <property type="entry name" value="FANTOM PROTEIN"/>
    <property type="match status" value="1"/>
</dbReference>
<name>A0A1B6PPE9_SORBI</name>
<organism evidence="2 3">
    <name type="scientific">Sorghum bicolor</name>
    <name type="common">Sorghum</name>
    <name type="synonym">Sorghum vulgare</name>
    <dbReference type="NCBI Taxonomy" id="4558"/>
    <lineage>
        <taxon>Eukaryota</taxon>
        <taxon>Viridiplantae</taxon>
        <taxon>Streptophyta</taxon>
        <taxon>Embryophyta</taxon>
        <taxon>Tracheophyta</taxon>
        <taxon>Spermatophyta</taxon>
        <taxon>Magnoliopsida</taxon>
        <taxon>Liliopsida</taxon>
        <taxon>Poales</taxon>
        <taxon>Poaceae</taxon>
        <taxon>PACMAD clade</taxon>
        <taxon>Panicoideae</taxon>
        <taxon>Andropogonodae</taxon>
        <taxon>Andropogoneae</taxon>
        <taxon>Sorghinae</taxon>
        <taxon>Sorghum</taxon>
    </lineage>
</organism>
<evidence type="ECO:0000313" key="3">
    <source>
        <dbReference type="Proteomes" id="UP000000768"/>
    </source>
</evidence>
<reference evidence="2 3" key="1">
    <citation type="journal article" date="2009" name="Nature">
        <title>The Sorghum bicolor genome and the diversification of grasses.</title>
        <authorList>
            <person name="Paterson A.H."/>
            <person name="Bowers J.E."/>
            <person name="Bruggmann R."/>
            <person name="Dubchak I."/>
            <person name="Grimwood J."/>
            <person name="Gundlach H."/>
            <person name="Haberer G."/>
            <person name="Hellsten U."/>
            <person name="Mitros T."/>
            <person name="Poliakov A."/>
            <person name="Schmutz J."/>
            <person name="Spannagl M."/>
            <person name="Tang H."/>
            <person name="Wang X."/>
            <person name="Wicker T."/>
            <person name="Bharti A.K."/>
            <person name="Chapman J."/>
            <person name="Feltus F.A."/>
            <person name="Gowik U."/>
            <person name="Grigoriev I.V."/>
            <person name="Lyons E."/>
            <person name="Maher C.A."/>
            <person name="Martis M."/>
            <person name="Narechania A."/>
            <person name="Otillar R.P."/>
            <person name="Penning B.W."/>
            <person name="Salamov A.A."/>
            <person name="Wang Y."/>
            <person name="Zhang L."/>
            <person name="Carpita N.C."/>
            <person name="Freeling M."/>
            <person name="Gingle A.R."/>
            <person name="Hash C.T."/>
            <person name="Keller B."/>
            <person name="Klein P."/>
            <person name="Kresovich S."/>
            <person name="McCann M.C."/>
            <person name="Ming R."/>
            <person name="Peterson D.G."/>
            <person name="Mehboob-ur-Rahman"/>
            <person name="Ware D."/>
            <person name="Westhoff P."/>
            <person name="Mayer K.F."/>
            <person name="Messing J."/>
            <person name="Rokhsar D.S."/>
        </authorList>
    </citation>
    <scope>NUCLEOTIDE SEQUENCE [LARGE SCALE GENOMIC DNA]</scope>
    <source>
        <strain evidence="3">cv. BTx623</strain>
    </source>
</reference>
<accession>A0A1B6PPE9</accession>
<feature type="region of interest" description="Disordered" evidence="1">
    <location>
        <begin position="169"/>
        <end position="194"/>
    </location>
</feature>
<feature type="region of interest" description="Disordered" evidence="1">
    <location>
        <begin position="1"/>
        <end position="41"/>
    </location>
</feature>
<dbReference type="ExpressionAtlas" id="A0A1B6PPE9">
    <property type="expression patterns" value="baseline"/>
</dbReference>
<feature type="compositionally biased region" description="Basic residues" evidence="1">
    <location>
        <begin position="21"/>
        <end position="35"/>
    </location>
</feature>
<proteinExistence type="predicted"/>
<dbReference type="OrthoDB" id="10495835at2759"/>
<reference evidence="3" key="2">
    <citation type="journal article" date="2018" name="Plant J.">
        <title>The Sorghum bicolor reference genome: improved assembly, gene annotations, a transcriptome atlas, and signatures of genome organization.</title>
        <authorList>
            <person name="McCormick R.F."/>
            <person name="Truong S.K."/>
            <person name="Sreedasyam A."/>
            <person name="Jenkins J."/>
            <person name="Shu S."/>
            <person name="Sims D."/>
            <person name="Kennedy M."/>
            <person name="Amirebrahimi M."/>
            <person name="Weers B.D."/>
            <person name="McKinley B."/>
            <person name="Mattison A."/>
            <person name="Morishige D.T."/>
            <person name="Grimwood J."/>
            <person name="Schmutz J."/>
            <person name="Mullet J.E."/>
        </authorList>
    </citation>
    <scope>NUCLEOTIDE SEQUENCE [LARGE SCALE GENOMIC DNA]</scope>
    <source>
        <strain evidence="3">cv. BTx623</strain>
    </source>
</reference>
<protein>
    <submittedName>
        <fullName evidence="2">Uncharacterized protein</fullName>
    </submittedName>
</protein>
<evidence type="ECO:0000256" key="1">
    <source>
        <dbReference type="SAM" id="MobiDB-lite"/>
    </source>
</evidence>
<evidence type="ECO:0000313" key="2">
    <source>
        <dbReference type="EMBL" id="KXG27549.1"/>
    </source>
</evidence>
<gene>
    <name evidence="2" type="ORF">SORBI_3005G003100</name>
</gene>
<dbReference type="AlphaFoldDB" id="A0A1B6PPE9"/>
<dbReference type="Proteomes" id="UP000000768">
    <property type="component" value="Chromosome 5"/>
</dbReference>
<dbReference type="PANTHER" id="PTHR37258:SF2">
    <property type="match status" value="1"/>
</dbReference>
<sequence length="194" mass="22500">MGVTNALAIPSSAPMDTLHPHKDKKRSTRPKSHHEGKHDTTKDIYYTIIDTSIDKWKATKKSFCGDDFRKVPSKNPEETFEQHDSVIKGKRRFSLISKLQENYEKEKVKEVILQEKSAEVKNNHEIERTKSVDKERSRSVDITTIDTSIDGWKFTKKLTYRGGWKVAHKKSMVDSKQEDAYEEEKEEKVTTSQD</sequence>